<evidence type="ECO:0000313" key="4">
    <source>
        <dbReference type="Proteomes" id="UP000027665"/>
    </source>
</evidence>
<feature type="domain" description="Response regulatory" evidence="2">
    <location>
        <begin position="5"/>
        <end position="121"/>
    </location>
</feature>
<keyword evidence="4" id="KW-1185">Reference proteome</keyword>
<dbReference type="Pfam" id="PF20714">
    <property type="entry name" value="HTH_64"/>
    <property type="match status" value="1"/>
</dbReference>
<name>A0A073IT79_9BACT</name>
<evidence type="ECO:0000256" key="1">
    <source>
        <dbReference type="PROSITE-ProRule" id="PRU00169"/>
    </source>
</evidence>
<dbReference type="InterPro" id="IPR048714">
    <property type="entry name" value="DpiA-like_HTH"/>
</dbReference>
<proteinExistence type="predicted"/>
<reference evidence="3 4" key="1">
    <citation type="submission" date="2014-04" db="EMBL/GenBank/DDBJ databases">
        <title>Draft Genome Sequence of Synergistes jonesii.</title>
        <authorList>
            <person name="Coil D.A."/>
            <person name="Eisen J.A."/>
            <person name="Holland-Moritz H.E."/>
        </authorList>
    </citation>
    <scope>NUCLEOTIDE SEQUENCE [LARGE SCALE GENOMIC DNA]</scope>
    <source>
        <strain evidence="3 4">78-1</strain>
    </source>
</reference>
<dbReference type="EMBL" id="JMKI01000016">
    <property type="protein sequence ID" value="KEJ92785.1"/>
    <property type="molecule type" value="Genomic_DNA"/>
</dbReference>
<dbReference type="RefSeq" id="WP_037975081.1">
    <property type="nucleotide sequence ID" value="NZ_CALIAO010000063.1"/>
</dbReference>
<dbReference type="AlphaFoldDB" id="A0A073IT79"/>
<dbReference type="GO" id="GO:0000156">
    <property type="term" value="F:phosphorelay response regulator activity"/>
    <property type="evidence" value="ECO:0007669"/>
    <property type="project" value="TreeGrafter"/>
</dbReference>
<dbReference type="STRING" id="2754.EH55_00990"/>
<gene>
    <name evidence="3" type="ORF">EH55_00990</name>
</gene>
<evidence type="ECO:0000313" key="3">
    <source>
        <dbReference type="EMBL" id="KEJ92785.1"/>
    </source>
</evidence>
<dbReference type="Gene3D" id="3.40.50.2300">
    <property type="match status" value="1"/>
</dbReference>
<sequence>MQSLKVLIAESDPLLQKLYSDVIINDSSFTLLKCVSNGGELFDAMKCVDVDLVLLDLFLKDFDAMADLDELRKSYSRTDYIVVSSGENPELVRKALCIGVFEFLVKPFSFDRLRAALKNYQIYHHSLTGRTRPWQQEDLDALLAMKSHDPSWSANRSIPKGLQLKCLNDVETFLKEHDATFSAQEVGESLGLSRSTARRYLEFLTMSERVVVEYAYRRVGRPEKRYRMALL</sequence>
<dbReference type="eggNOG" id="COG4565">
    <property type="taxonomic scope" value="Bacteria"/>
</dbReference>
<dbReference type="OrthoDB" id="9759232at2"/>
<organism evidence="3 4">
    <name type="scientific">Synergistes jonesii</name>
    <dbReference type="NCBI Taxonomy" id="2754"/>
    <lineage>
        <taxon>Bacteria</taxon>
        <taxon>Thermotogati</taxon>
        <taxon>Synergistota</taxon>
        <taxon>Synergistia</taxon>
        <taxon>Synergistales</taxon>
        <taxon>Synergistaceae</taxon>
        <taxon>Synergistes</taxon>
    </lineage>
</organism>
<keyword evidence="1" id="KW-0597">Phosphoprotein</keyword>
<dbReference type="SMART" id="SM00448">
    <property type="entry name" value="REC"/>
    <property type="match status" value="1"/>
</dbReference>
<accession>A0A073IT79</accession>
<dbReference type="InterPro" id="IPR051271">
    <property type="entry name" value="2C-system_Tx_regulators"/>
</dbReference>
<comment type="caution">
    <text evidence="3">The sequence shown here is derived from an EMBL/GenBank/DDBJ whole genome shotgun (WGS) entry which is preliminary data.</text>
</comment>
<dbReference type="Pfam" id="PF00072">
    <property type="entry name" value="Response_reg"/>
    <property type="match status" value="1"/>
</dbReference>
<protein>
    <recommendedName>
        <fullName evidence="2">Response regulatory domain-containing protein</fullName>
    </recommendedName>
</protein>
<dbReference type="InterPro" id="IPR011006">
    <property type="entry name" value="CheY-like_superfamily"/>
</dbReference>
<dbReference type="SUPFAM" id="SSF52172">
    <property type="entry name" value="CheY-like"/>
    <property type="match status" value="1"/>
</dbReference>
<dbReference type="PANTHER" id="PTHR45526:SF1">
    <property type="entry name" value="TRANSCRIPTIONAL REGULATORY PROTEIN DCUR-RELATED"/>
    <property type="match status" value="1"/>
</dbReference>
<evidence type="ECO:0000259" key="2">
    <source>
        <dbReference type="PROSITE" id="PS50110"/>
    </source>
</evidence>
<dbReference type="PANTHER" id="PTHR45526">
    <property type="entry name" value="TRANSCRIPTIONAL REGULATORY PROTEIN DPIA"/>
    <property type="match status" value="1"/>
</dbReference>
<dbReference type="InterPro" id="IPR001789">
    <property type="entry name" value="Sig_transdc_resp-reg_receiver"/>
</dbReference>
<dbReference type="GeneID" id="90983119"/>
<dbReference type="Proteomes" id="UP000027665">
    <property type="component" value="Unassembled WGS sequence"/>
</dbReference>
<dbReference type="PROSITE" id="PS50110">
    <property type="entry name" value="RESPONSE_REGULATORY"/>
    <property type="match status" value="1"/>
</dbReference>
<feature type="modified residue" description="4-aspartylphosphate" evidence="1">
    <location>
        <position position="56"/>
    </location>
</feature>